<evidence type="ECO:0000256" key="9">
    <source>
        <dbReference type="ARBA" id="ARBA00023049"/>
    </source>
</evidence>
<dbReference type="EMBL" id="AZBU02000012">
    <property type="protein sequence ID" value="TKR59659.1"/>
    <property type="molecule type" value="Genomic_DNA"/>
</dbReference>
<feature type="domain" description="Peptidase M12A" evidence="18">
    <location>
        <begin position="221"/>
        <end position="435"/>
    </location>
</feature>
<dbReference type="OrthoDB" id="291007at2759"/>
<dbReference type="PROSITE" id="PS50026">
    <property type="entry name" value="EGF_3"/>
    <property type="match status" value="1"/>
</dbReference>
<dbReference type="Pfam" id="PF00431">
    <property type="entry name" value="CUB"/>
    <property type="match status" value="1"/>
</dbReference>
<evidence type="ECO:0000256" key="3">
    <source>
        <dbReference type="ARBA" id="ARBA00022536"/>
    </source>
</evidence>
<evidence type="ECO:0000259" key="16">
    <source>
        <dbReference type="PROSITE" id="PS01180"/>
    </source>
</evidence>
<evidence type="ECO:0000256" key="10">
    <source>
        <dbReference type="ARBA" id="ARBA00023157"/>
    </source>
</evidence>
<feature type="binding site" evidence="14">
    <location>
        <position position="315"/>
    </location>
    <ligand>
        <name>Zn(2+)</name>
        <dbReference type="ChEBI" id="CHEBI:29105"/>
        <note>catalytic</note>
    </ligand>
</feature>
<dbReference type="PROSITE" id="PS00022">
    <property type="entry name" value="EGF_1"/>
    <property type="match status" value="1"/>
</dbReference>
<dbReference type="PROSITE" id="PS01186">
    <property type="entry name" value="EGF_2"/>
    <property type="match status" value="1"/>
</dbReference>
<dbReference type="PANTHER" id="PTHR10127:SF849">
    <property type="entry name" value="ZINC METALLOPROTEINASE NAS-36"/>
    <property type="match status" value="1"/>
</dbReference>
<feature type="disulfide bond" evidence="13">
    <location>
        <begin position="434"/>
        <end position="444"/>
    </location>
</feature>
<evidence type="ECO:0000259" key="18">
    <source>
        <dbReference type="PROSITE" id="PS51864"/>
    </source>
</evidence>
<feature type="active site" evidence="14">
    <location>
        <position position="316"/>
    </location>
</feature>
<dbReference type="SMART" id="SM00042">
    <property type="entry name" value="CUB"/>
    <property type="match status" value="1"/>
</dbReference>
<keyword evidence="10 13" id="KW-1015">Disulfide bond</keyword>
<keyword evidence="20" id="KW-1185">Reference proteome</keyword>
<dbReference type="InterPro" id="IPR034035">
    <property type="entry name" value="Astacin-like_dom"/>
</dbReference>
<keyword evidence="4 14" id="KW-0645">Protease</keyword>
<dbReference type="InterPro" id="IPR001506">
    <property type="entry name" value="Peptidase_M12A"/>
</dbReference>
<name>A0A4U5LU82_STECR</name>
<dbReference type="CDD" id="cd04280">
    <property type="entry name" value="ZnMc_astacin_like"/>
    <property type="match status" value="1"/>
</dbReference>
<keyword evidence="8 14" id="KW-0862">Zinc</keyword>
<dbReference type="GO" id="GO:0008270">
    <property type="term" value="F:zinc ion binding"/>
    <property type="evidence" value="ECO:0007669"/>
    <property type="project" value="UniProtKB-UniRule"/>
</dbReference>
<comment type="cofactor">
    <cofactor evidence="14 15">
        <name>Zn(2+)</name>
        <dbReference type="ChEBI" id="CHEBI:29105"/>
    </cofactor>
    <text evidence="14 15">Binds 1 zinc ion per subunit.</text>
</comment>
<dbReference type="PROSITE" id="PS50092">
    <property type="entry name" value="TSP1"/>
    <property type="match status" value="1"/>
</dbReference>
<dbReference type="PANTHER" id="PTHR10127">
    <property type="entry name" value="DISCOIDIN, CUB, EGF, LAMININ , AND ZINC METALLOPROTEASE DOMAIN CONTAINING"/>
    <property type="match status" value="1"/>
</dbReference>
<evidence type="ECO:0000313" key="20">
    <source>
        <dbReference type="Proteomes" id="UP000298663"/>
    </source>
</evidence>
<keyword evidence="6" id="KW-0732">Signal</keyword>
<evidence type="ECO:0000256" key="1">
    <source>
        <dbReference type="ARBA" id="ARBA00004613"/>
    </source>
</evidence>
<dbReference type="GO" id="GO:0004222">
    <property type="term" value="F:metalloendopeptidase activity"/>
    <property type="evidence" value="ECO:0007669"/>
    <property type="project" value="UniProtKB-UniRule"/>
</dbReference>
<keyword evidence="11" id="KW-0325">Glycoprotein</keyword>
<dbReference type="SUPFAM" id="SSF55486">
    <property type="entry name" value="Metalloproteases ('zincins'), catalytic domain"/>
    <property type="match status" value="1"/>
</dbReference>
<evidence type="ECO:0000256" key="7">
    <source>
        <dbReference type="ARBA" id="ARBA00022801"/>
    </source>
</evidence>
<feature type="binding site" evidence="14">
    <location>
        <position position="319"/>
    </location>
    <ligand>
        <name>Zn(2+)</name>
        <dbReference type="ChEBI" id="CHEBI:29105"/>
        <note>catalytic</note>
    </ligand>
</feature>
<feature type="disulfide bond" evidence="13">
    <location>
        <begin position="460"/>
        <end position="469"/>
    </location>
</feature>
<evidence type="ECO:0000256" key="5">
    <source>
        <dbReference type="ARBA" id="ARBA00022723"/>
    </source>
</evidence>
<reference evidence="19 20" key="2">
    <citation type="journal article" date="2019" name="G3 (Bethesda)">
        <title>Hybrid Assembly of the Genome of the Entomopathogenic Nematode Steinernema carpocapsae Identifies the X-Chromosome.</title>
        <authorList>
            <person name="Serra L."/>
            <person name="Macchietto M."/>
            <person name="Macias-Munoz A."/>
            <person name="McGill C.J."/>
            <person name="Rodriguez I.M."/>
            <person name="Rodriguez B."/>
            <person name="Murad R."/>
            <person name="Mortazavi A."/>
        </authorList>
    </citation>
    <scope>NUCLEOTIDE SEQUENCE [LARGE SCALE GENOMIC DNA]</scope>
    <source>
        <strain evidence="19 20">ALL</strain>
    </source>
</reference>
<dbReference type="SMART" id="SM00209">
    <property type="entry name" value="TSP1"/>
    <property type="match status" value="1"/>
</dbReference>
<dbReference type="InterPro" id="IPR035914">
    <property type="entry name" value="Sperma_CUB_dom_sf"/>
</dbReference>
<reference evidence="19 20" key="1">
    <citation type="journal article" date="2015" name="Genome Biol.">
        <title>Comparative genomics of Steinernema reveals deeply conserved gene regulatory networks.</title>
        <authorList>
            <person name="Dillman A.R."/>
            <person name="Macchietto M."/>
            <person name="Porter C.F."/>
            <person name="Rogers A."/>
            <person name="Williams B."/>
            <person name="Antoshechkin I."/>
            <person name="Lee M.M."/>
            <person name="Goodwin Z."/>
            <person name="Lu X."/>
            <person name="Lewis E.E."/>
            <person name="Goodrich-Blair H."/>
            <person name="Stock S.P."/>
            <person name="Adams B.J."/>
            <person name="Sternberg P.W."/>
            <person name="Mortazavi A."/>
        </authorList>
    </citation>
    <scope>NUCLEOTIDE SEQUENCE [LARGE SCALE GENOMIC DNA]</scope>
    <source>
        <strain evidence="19 20">ALL</strain>
    </source>
</reference>
<dbReference type="CDD" id="cd00041">
    <property type="entry name" value="CUB"/>
    <property type="match status" value="1"/>
</dbReference>
<keyword evidence="9 14" id="KW-0482">Metalloprotease</keyword>
<dbReference type="PROSITE" id="PS01180">
    <property type="entry name" value="CUB"/>
    <property type="match status" value="1"/>
</dbReference>
<dbReference type="InterPro" id="IPR000742">
    <property type="entry name" value="EGF"/>
</dbReference>
<evidence type="ECO:0000256" key="15">
    <source>
        <dbReference type="RuleBase" id="RU361183"/>
    </source>
</evidence>
<evidence type="ECO:0000256" key="8">
    <source>
        <dbReference type="ARBA" id="ARBA00022833"/>
    </source>
</evidence>
<dbReference type="SUPFAM" id="SSF82895">
    <property type="entry name" value="TSP-1 type 1 repeat"/>
    <property type="match status" value="1"/>
</dbReference>
<dbReference type="PIRSF" id="PIRSF036365">
    <property type="entry name" value="Astacin_nematoda"/>
    <property type="match status" value="1"/>
</dbReference>
<dbReference type="InterPro" id="IPR000884">
    <property type="entry name" value="TSP1_rpt"/>
</dbReference>
<dbReference type="SUPFAM" id="SSF49854">
    <property type="entry name" value="Spermadhesin, CUB domain"/>
    <property type="match status" value="1"/>
</dbReference>
<dbReference type="GO" id="GO:0006508">
    <property type="term" value="P:proteolysis"/>
    <property type="evidence" value="ECO:0007669"/>
    <property type="project" value="UniProtKB-KW"/>
</dbReference>
<dbReference type="InterPro" id="IPR006026">
    <property type="entry name" value="Peptidase_Metallo"/>
</dbReference>
<keyword evidence="3 13" id="KW-0245">EGF-like domain</keyword>
<evidence type="ECO:0000256" key="13">
    <source>
        <dbReference type="PROSITE-ProRule" id="PRU00076"/>
    </source>
</evidence>
<dbReference type="STRING" id="34508.A0A4U5LU82"/>
<sequence length="729" mass="81732">MICDLRFPVLQHLRSDSAARMHLNFGRHALDADGSSEDQKRGARVADLVAVSPLSRSLISFRTSTSSRPTFPSTFQRRHFLVFDRHLSAAASIPIAACEPFFQMLLVFVLLPLLLSSTCAQEVENELNAHFSVDEEQIHEVSDILLRMKSLAHSQAYGDRVFSRDSEVDSKKAVSISAAQPKTTPKLAPYLFEGDIFLSRKQAGTLLDHLSGKAGKGRTARSLSSDPEAIWAQLPIKYRFHDSLGIFAISQIIQAVDFWQNQTCLTFQNVQDLKIDGDYIEFFKGQGCYSMIGRYGGRQGVSIGEGCERVGVIQHEIGHALGLWHEQSRPDADTFVEIQKDFILPSYMGDFQLRGDFPPLLRQPHKRRILGWDEIKTLGVPYDLGSVMHYGSTAFSADGTTKTLITKDPLYQTTIGQRERLSFYDIQIINRAYCNDKCSSRNQCTNGGYPHPANCQRCLCPQGYGGDRCQSNQDPIKAVCGKVYILSNRQYVTIESPGYGREGYDEGQMCSWIIKAPYGQRVEIEFIDDFAFPCTSTCIEYVELKLQRDQKNTGMRFCCFDKPAQPLISEGRIMAIFRSQASTDVGFRLRARSTFKPFISRTEPILPATPSTTPVPSTTKRGYNIWSEWGPWSECSRPCGGCGIRSRLRQCETAECESKSQEFGTCNLKACPVDSRCSKILFLNRLCDSRVCTQLSDEVASCNQPSCCPPFFPVDGQCQSDQPILSRFV</sequence>
<feature type="binding site" evidence="14">
    <location>
        <position position="325"/>
    </location>
    <ligand>
        <name>Zn(2+)</name>
        <dbReference type="ChEBI" id="CHEBI:29105"/>
        <note>catalytic</note>
    </ligand>
</feature>
<dbReference type="GO" id="GO:0005576">
    <property type="term" value="C:extracellular region"/>
    <property type="evidence" value="ECO:0007669"/>
    <property type="project" value="UniProtKB-SubCell"/>
</dbReference>
<dbReference type="InterPro" id="IPR017050">
    <property type="entry name" value="Metallopeptidase_nem"/>
</dbReference>
<dbReference type="GO" id="GO:0018996">
    <property type="term" value="P:molting cycle, collagen and cuticulin-based cuticle"/>
    <property type="evidence" value="ECO:0007669"/>
    <property type="project" value="InterPro"/>
</dbReference>
<keyword evidence="5 14" id="KW-0479">Metal-binding</keyword>
<dbReference type="Gene3D" id="2.60.120.290">
    <property type="entry name" value="Spermadhesin, CUB domain"/>
    <property type="match status" value="1"/>
</dbReference>
<gene>
    <name evidence="19" type="ORF">L596_029297</name>
</gene>
<feature type="domain" description="EGF-like" evidence="17">
    <location>
        <begin position="430"/>
        <end position="470"/>
    </location>
</feature>
<dbReference type="Proteomes" id="UP000298663">
    <property type="component" value="Unassembled WGS sequence"/>
</dbReference>
<dbReference type="InterPro" id="IPR000859">
    <property type="entry name" value="CUB_dom"/>
</dbReference>
<dbReference type="PROSITE" id="PS51864">
    <property type="entry name" value="ASTACIN"/>
    <property type="match status" value="1"/>
</dbReference>
<dbReference type="PRINTS" id="PR00480">
    <property type="entry name" value="ASTACIN"/>
</dbReference>
<comment type="caution">
    <text evidence="13">Lacks conserved residue(s) required for the propagation of feature annotation.</text>
</comment>
<feature type="domain" description="CUB" evidence="16">
    <location>
        <begin position="480"/>
        <end position="594"/>
    </location>
</feature>
<dbReference type="SMART" id="SM00235">
    <property type="entry name" value="ZnMc"/>
    <property type="match status" value="1"/>
</dbReference>
<evidence type="ECO:0000259" key="17">
    <source>
        <dbReference type="PROSITE" id="PS50026"/>
    </source>
</evidence>
<dbReference type="AlphaFoldDB" id="A0A4U5LU82"/>
<organism evidence="19 20">
    <name type="scientific">Steinernema carpocapsae</name>
    <name type="common">Entomopathogenic nematode</name>
    <dbReference type="NCBI Taxonomy" id="34508"/>
    <lineage>
        <taxon>Eukaryota</taxon>
        <taxon>Metazoa</taxon>
        <taxon>Ecdysozoa</taxon>
        <taxon>Nematoda</taxon>
        <taxon>Chromadorea</taxon>
        <taxon>Rhabditida</taxon>
        <taxon>Tylenchina</taxon>
        <taxon>Panagrolaimomorpha</taxon>
        <taxon>Strongyloidoidea</taxon>
        <taxon>Steinernematidae</taxon>
        <taxon>Steinernema</taxon>
    </lineage>
</organism>
<comment type="caution">
    <text evidence="19">The sequence shown here is derived from an EMBL/GenBank/DDBJ whole genome shotgun (WGS) entry which is preliminary data.</text>
</comment>
<dbReference type="Gene3D" id="2.20.100.10">
    <property type="entry name" value="Thrombospondin type-1 (TSP1) repeat"/>
    <property type="match status" value="1"/>
</dbReference>
<evidence type="ECO:0000313" key="19">
    <source>
        <dbReference type="EMBL" id="TKR59659.1"/>
    </source>
</evidence>
<evidence type="ECO:0000256" key="12">
    <source>
        <dbReference type="PIRNR" id="PIRNR036365"/>
    </source>
</evidence>
<evidence type="ECO:0000256" key="11">
    <source>
        <dbReference type="ARBA" id="ARBA00023180"/>
    </source>
</evidence>
<dbReference type="Gene3D" id="3.40.390.10">
    <property type="entry name" value="Collagenase (Catalytic Domain)"/>
    <property type="match status" value="1"/>
</dbReference>
<evidence type="ECO:0000256" key="2">
    <source>
        <dbReference type="ARBA" id="ARBA00022525"/>
    </source>
</evidence>
<dbReference type="InterPro" id="IPR024079">
    <property type="entry name" value="MetalloPept_cat_dom_sf"/>
</dbReference>
<comment type="subcellular location">
    <subcellularLocation>
        <location evidence="1 12">Secreted</location>
    </subcellularLocation>
</comment>
<dbReference type="FunFam" id="3.40.390.10:FF:000028">
    <property type="entry name" value="Zinc metalloproteinase"/>
    <property type="match status" value="1"/>
</dbReference>
<evidence type="ECO:0000256" key="4">
    <source>
        <dbReference type="ARBA" id="ARBA00022670"/>
    </source>
</evidence>
<dbReference type="Pfam" id="PF00090">
    <property type="entry name" value="TSP_1"/>
    <property type="match status" value="1"/>
</dbReference>
<evidence type="ECO:0000256" key="14">
    <source>
        <dbReference type="PROSITE-ProRule" id="PRU01211"/>
    </source>
</evidence>
<keyword evidence="7 14" id="KW-0378">Hydrolase</keyword>
<dbReference type="InterPro" id="IPR036383">
    <property type="entry name" value="TSP1_rpt_sf"/>
</dbReference>
<protein>
    <recommendedName>
        <fullName evidence="12">Zinc metalloproteinase</fullName>
    </recommendedName>
</protein>
<dbReference type="Pfam" id="PF01400">
    <property type="entry name" value="Astacin"/>
    <property type="match status" value="1"/>
</dbReference>
<evidence type="ECO:0000256" key="6">
    <source>
        <dbReference type="ARBA" id="ARBA00022729"/>
    </source>
</evidence>
<keyword evidence="2 12" id="KW-0964">Secreted</keyword>
<proteinExistence type="predicted"/>
<accession>A0A4U5LU82</accession>